<feature type="compositionally biased region" description="Basic residues" evidence="1">
    <location>
        <begin position="34"/>
        <end position="50"/>
    </location>
</feature>
<dbReference type="EMBL" id="NIDF01000099">
    <property type="protein sequence ID" value="TYJ53178.1"/>
    <property type="molecule type" value="Genomic_DNA"/>
</dbReference>
<comment type="caution">
    <text evidence="3">The sequence shown here is derived from an EMBL/GenBank/DDBJ whole genome shotgun (WGS) entry which is preliminary data.</text>
</comment>
<feature type="region of interest" description="Disordered" evidence="1">
    <location>
        <begin position="1"/>
        <end position="53"/>
    </location>
</feature>
<evidence type="ECO:0000259" key="2">
    <source>
        <dbReference type="PROSITE" id="PS00036"/>
    </source>
</evidence>
<dbReference type="PROSITE" id="PS00036">
    <property type="entry name" value="BZIP_BASIC"/>
    <property type="match status" value="1"/>
</dbReference>
<feature type="domain" description="BZIP" evidence="2">
    <location>
        <begin position="32"/>
        <end position="45"/>
    </location>
</feature>
<dbReference type="CDD" id="cd14688">
    <property type="entry name" value="bZIP_YAP"/>
    <property type="match status" value="1"/>
</dbReference>
<feature type="region of interest" description="Disordered" evidence="1">
    <location>
        <begin position="120"/>
        <end position="235"/>
    </location>
</feature>
<dbReference type="InterPro" id="IPR004827">
    <property type="entry name" value="bZIP"/>
</dbReference>
<proteinExistence type="predicted"/>
<reference evidence="3 4" key="1">
    <citation type="submission" date="2017-05" db="EMBL/GenBank/DDBJ databases">
        <title>The Genome Sequence of Tsuchiyaea wingfieldii DSM 27421.</title>
        <authorList>
            <person name="Cuomo C."/>
            <person name="Passer A."/>
            <person name="Billmyre B."/>
            <person name="Heitman J."/>
        </authorList>
    </citation>
    <scope>NUCLEOTIDE SEQUENCE [LARGE SCALE GENOMIC DNA]</scope>
    <source>
        <strain evidence="3 4">DSM 27421</strain>
    </source>
</reference>
<feature type="compositionally biased region" description="Low complexity" evidence="1">
    <location>
        <begin position="185"/>
        <end position="210"/>
    </location>
</feature>
<feature type="compositionally biased region" description="Polar residues" evidence="1">
    <location>
        <begin position="1"/>
        <end position="25"/>
    </location>
</feature>
<dbReference type="Proteomes" id="UP000322245">
    <property type="component" value="Unassembled WGS sequence"/>
</dbReference>
<accession>A0A5D3AR81</accession>
<evidence type="ECO:0000313" key="3">
    <source>
        <dbReference type="EMBL" id="TYJ53178.1"/>
    </source>
</evidence>
<feature type="compositionally biased region" description="Polar residues" evidence="1">
    <location>
        <begin position="324"/>
        <end position="336"/>
    </location>
</feature>
<feature type="region of interest" description="Disordered" evidence="1">
    <location>
        <begin position="305"/>
        <end position="336"/>
    </location>
</feature>
<organism evidence="3 4">
    <name type="scientific">Cryptococcus floricola</name>
    <dbReference type="NCBI Taxonomy" id="2591691"/>
    <lineage>
        <taxon>Eukaryota</taxon>
        <taxon>Fungi</taxon>
        <taxon>Dikarya</taxon>
        <taxon>Basidiomycota</taxon>
        <taxon>Agaricomycotina</taxon>
        <taxon>Tremellomycetes</taxon>
        <taxon>Tremellales</taxon>
        <taxon>Cryptococcaceae</taxon>
        <taxon>Cryptococcus</taxon>
    </lineage>
</organism>
<evidence type="ECO:0000256" key="1">
    <source>
        <dbReference type="SAM" id="MobiDB-lite"/>
    </source>
</evidence>
<sequence>MSPTTTISSKALTSSQSHKIHSNGSMDEFDGRTRNAKAQKRHREKQKARTKALEESVQILSSQLDDARRQLGQMPYGSSNARAPITIHSAEYAQLNAENQYLREENQDLRRQVYTLRLTYGGPPEAGNPADLGASPPLRQESSHGHHPRVVATPSSVSHHTTSGHNEGTPTSTTFPGIDGFRTNSGDSSRTRVMSSSSAPSASPYLTSSSFGDKRNPSSNPTATVGPPPGSGVAQLDRVYVPPRYEPYYSHNAPPPHAQPRSQALYNAGVDMNNYRSGETPSGGDNFFTSGEARLGIPSLAALGTHPSTSTGGHRGSRHPPSLGVNTPIDQHYSTRSPFFTNILS</sequence>
<dbReference type="AlphaFoldDB" id="A0A5D3AR81"/>
<feature type="compositionally biased region" description="Polar residues" evidence="1">
    <location>
        <begin position="153"/>
        <end position="175"/>
    </location>
</feature>
<keyword evidence="4" id="KW-1185">Reference proteome</keyword>
<name>A0A5D3AR81_9TREE</name>
<gene>
    <name evidence="3" type="ORF">B9479_006206</name>
</gene>
<protein>
    <recommendedName>
        <fullName evidence="2">BZIP domain-containing protein</fullName>
    </recommendedName>
</protein>
<dbReference type="GO" id="GO:0003700">
    <property type="term" value="F:DNA-binding transcription factor activity"/>
    <property type="evidence" value="ECO:0007669"/>
    <property type="project" value="InterPro"/>
</dbReference>
<evidence type="ECO:0000313" key="4">
    <source>
        <dbReference type="Proteomes" id="UP000322245"/>
    </source>
</evidence>